<dbReference type="AlphaFoldDB" id="G4YGQ7"/>
<dbReference type="InParanoid" id="G4YGQ7"/>
<dbReference type="GeneID" id="20662934"/>
<evidence type="ECO:0000256" key="1">
    <source>
        <dbReference type="ARBA" id="ARBA00004613"/>
    </source>
</evidence>
<sequence>MNFVQPMLRLLALVVLVARTNAEDSPRRATFEPSPIAVATPDSNTFALVNSTECDKKGVATLYKIYERNTMVFQTCVSDGNYQIFPFSGTYPTPEQIGNMARSLACRAIFSAALLAGLPECNMGGFSLRSAAETQLKITVDVANYPQNPDVIPSTDRFVKMMNWRRGVNLAEAAGLPCDNNSRLYSDYASNLYTITTDGLVRLSSSMKVEYRPDVNSPFSQEKIMDHPGMPMLRGTGGSLDGSVDTLGSAADVESTGSDTINAITPQTVPGVADESSAMSWSKSRLYVVIASVAILALV</sequence>
<accession>G4YGQ7</accession>
<comment type="similarity">
    <text evidence="2">Belongs to the elicitin family.</text>
</comment>
<dbReference type="Proteomes" id="UP000002640">
    <property type="component" value="Unassembled WGS sequence"/>
</dbReference>
<evidence type="ECO:0000256" key="2">
    <source>
        <dbReference type="ARBA" id="ARBA00009544"/>
    </source>
</evidence>
<proteinExistence type="inferred from homology"/>
<dbReference type="GO" id="GO:0052040">
    <property type="term" value="P:symbiont-mediated perturbation of host programmed cell death"/>
    <property type="evidence" value="ECO:0007669"/>
    <property type="project" value="UniProtKB-KW"/>
</dbReference>
<dbReference type="Pfam" id="PF00964">
    <property type="entry name" value="Elicitin"/>
    <property type="match status" value="1"/>
</dbReference>
<keyword evidence="6" id="KW-0732">Signal</keyword>
<evidence type="ECO:0000256" key="4">
    <source>
        <dbReference type="ARBA" id="ARBA00022978"/>
    </source>
</evidence>
<dbReference type="GO" id="GO:0005576">
    <property type="term" value="C:extracellular region"/>
    <property type="evidence" value="ECO:0007669"/>
    <property type="project" value="UniProtKB-SubCell"/>
</dbReference>
<keyword evidence="8" id="KW-1185">Reference proteome</keyword>
<name>G4YGQ7_PHYSP</name>
<comment type="subcellular location">
    <subcellularLocation>
        <location evidence="1">Secreted</location>
    </subcellularLocation>
</comment>
<keyword evidence="3" id="KW-0964">Secreted</keyword>
<protein>
    <recommendedName>
        <fullName evidence="9">Elicitin</fullName>
    </recommendedName>
</protein>
<evidence type="ECO:0008006" key="9">
    <source>
        <dbReference type="Google" id="ProtNLM"/>
    </source>
</evidence>
<evidence type="ECO:0000313" key="8">
    <source>
        <dbReference type="Proteomes" id="UP000002640"/>
    </source>
</evidence>
<reference evidence="7 8" key="1">
    <citation type="journal article" date="2006" name="Science">
        <title>Phytophthora genome sequences uncover evolutionary origins and mechanisms of pathogenesis.</title>
        <authorList>
            <person name="Tyler B.M."/>
            <person name="Tripathy S."/>
            <person name="Zhang X."/>
            <person name="Dehal P."/>
            <person name="Jiang R.H."/>
            <person name="Aerts A."/>
            <person name="Arredondo F.D."/>
            <person name="Baxter L."/>
            <person name="Bensasson D."/>
            <person name="Beynon J.L."/>
            <person name="Chapman J."/>
            <person name="Damasceno C.M."/>
            <person name="Dorrance A.E."/>
            <person name="Dou D."/>
            <person name="Dickerman A.W."/>
            <person name="Dubchak I.L."/>
            <person name="Garbelotto M."/>
            <person name="Gijzen M."/>
            <person name="Gordon S.G."/>
            <person name="Govers F."/>
            <person name="Grunwald N.J."/>
            <person name="Huang W."/>
            <person name="Ivors K.L."/>
            <person name="Jones R.W."/>
            <person name="Kamoun S."/>
            <person name="Krampis K."/>
            <person name="Lamour K.H."/>
            <person name="Lee M.K."/>
            <person name="McDonald W.H."/>
            <person name="Medina M."/>
            <person name="Meijer H.J."/>
            <person name="Nordberg E.K."/>
            <person name="Maclean D.J."/>
            <person name="Ospina-Giraldo M.D."/>
            <person name="Morris P.F."/>
            <person name="Phuntumart V."/>
            <person name="Putnam N.H."/>
            <person name="Rash S."/>
            <person name="Rose J.K."/>
            <person name="Sakihama Y."/>
            <person name="Salamov A.A."/>
            <person name="Savidor A."/>
            <person name="Scheuring C.F."/>
            <person name="Smith B.M."/>
            <person name="Sobral B.W."/>
            <person name="Terry A."/>
            <person name="Torto-Alalibo T.A."/>
            <person name="Win J."/>
            <person name="Xu Z."/>
            <person name="Zhang H."/>
            <person name="Grigoriev I.V."/>
            <person name="Rokhsar D.S."/>
            <person name="Boore J.L."/>
        </authorList>
    </citation>
    <scope>NUCLEOTIDE SEQUENCE [LARGE SCALE GENOMIC DNA]</scope>
    <source>
        <strain evidence="7 8">P6497</strain>
    </source>
</reference>
<feature type="signal peptide" evidence="6">
    <location>
        <begin position="1"/>
        <end position="22"/>
    </location>
</feature>
<dbReference type="KEGG" id="psoj:PHYSODRAFT_553741"/>
<evidence type="ECO:0000313" key="7">
    <source>
        <dbReference type="EMBL" id="EGZ30778.1"/>
    </source>
</evidence>
<organism evidence="7 8">
    <name type="scientific">Phytophthora sojae (strain P6497)</name>
    <name type="common">Soybean stem and root rot agent</name>
    <name type="synonym">Phytophthora megasperma f. sp. glycines</name>
    <dbReference type="NCBI Taxonomy" id="1094619"/>
    <lineage>
        <taxon>Eukaryota</taxon>
        <taxon>Sar</taxon>
        <taxon>Stramenopiles</taxon>
        <taxon>Oomycota</taxon>
        <taxon>Peronosporomycetes</taxon>
        <taxon>Peronosporales</taxon>
        <taxon>Peronosporaceae</taxon>
        <taxon>Phytophthora</taxon>
    </lineage>
</organism>
<dbReference type="OMA" id="NSSECYP"/>
<dbReference type="EMBL" id="JH159151">
    <property type="protein sequence ID" value="EGZ30778.1"/>
    <property type="molecule type" value="Genomic_DNA"/>
</dbReference>
<dbReference type="InterPro" id="IPR002200">
    <property type="entry name" value="Elicitin"/>
</dbReference>
<keyword evidence="4" id="KW-0928">Hypersensitive response elicitation</keyword>
<dbReference type="InterPro" id="IPR036470">
    <property type="entry name" value="Elicitin_sf"/>
</dbReference>
<dbReference type="SMART" id="SM01187">
    <property type="entry name" value="Elicitin"/>
    <property type="match status" value="1"/>
</dbReference>
<dbReference type="STRING" id="1094619.G4YGQ7"/>
<feature type="chain" id="PRO_5003471505" description="Elicitin" evidence="6">
    <location>
        <begin position="23"/>
        <end position="299"/>
    </location>
</feature>
<dbReference type="Gene3D" id="1.10.239.10">
    <property type="entry name" value="Elicitin domain"/>
    <property type="match status" value="1"/>
</dbReference>
<evidence type="ECO:0000256" key="3">
    <source>
        <dbReference type="ARBA" id="ARBA00022525"/>
    </source>
</evidence>
<gene>
    <name evidence="7" type="ORF">PHYSODRAFT_553741</name>
</gene>
<keyword evidence="5" id="KW-1015">Disulfide bond</keyword>
<dbReference type="RefSeq" id="XP_009518053.1">
    <property type="nucleotide sequence ID" value="XM_009519758.1"/>
</dbReference>
<evidence type="ECO:0000256" key="6">
    <source>
        <dbReference type="SAM" id="SignalP"/>
    </source>
</evidence>
<evidence type="ECO:0000256" key="5">
    <source>
        <dbReference type="ARBA" id="ARBA00023157"/>
    </source>
</evidence>
<dbReference type="SUPFAM" id="SSF48647">
    <property type="entry name" value="Fungal elicitin"/>
    <property type="match status" value="1"/>
</dbReference>